<dbReference type="InterPro" id="IPR015424">
    <property type="entry name" value="PyrdxlP-dep_Trfase"/>
</dbReference>
<dbReference type="SUPFAM" id="SSF53383">
    <property type="entry name" value="PLP-dependent transferases"/>
    <property type="match status" value="1"/>
</dbReference>
<evidence type="ECO:0000256" key="4">
    <source>
        <dbReference type="ARBA" id="ARBA00022898"/>
    </source>
</evidence>
<dbReference type="Proteomes" id="UP000025061">
    <property type="component" value="Unassembled WGS sequence"/>
</dbReference>
<dbReference type="UniPathway" id="UPA00906">
    <property type="reaction ID" value="UER00896"/>
</dbReference>
<evidence type="ECO:0000259" key="10">
    <source>
        <dbReference type="Pfam" id="PF12390"/>
    </source>
</evidence>
<dbReference type="InterPro" id="IPR025862">
    <property type="entry name" value="SelA_trans_N_dom"/>
</dbReference>
<protein>
    <recommendedName>
        <fullName evidence="8">L-seryl-tRNA(Sec) selenium transferase</fullName>
        <ecNumber evidence="8">2.9.1.1</ecNumber>
    </recommendedName>
    <alternativeName>
        <fullName evidence="8">Selenocysteine synthase</fullName>
        <shortName evidence="8">Sec synthase</shortName>
    </alternativeName>
    <alternativeName>
        <fullName evidence="8">Selenocysteinyl-tRNA(Sec) synthase</fullName>
    </alternativeName>
</protein>
<dbReference type="InterPro" id="IPR018319">
    <property type="entry name" value="SelA-like"/>
</dbReference>
<dbReference type="InterPro" id="IPR015421">
    <property type="entry name" value="PyrdxlP-dep_Trfase_major"/>
</dbReference>
<proteinExistence type="inferred from homology"/>
<keyword evidence="5 8" id="KW-0648">Protein biosynthesis</keyword>
<evidence type="ECO:0000256" key="3">
    <source>
        <dbReference type="ARBA" id="ARBA00022679"/>
    </source>
</evidence>
<evidence type="ECO:0000256" key="2">
    <source>
        <dbReference type="ARBA" id="ARBA00022490"/>
    </source>
</evidence>
<dbReference type="PANTHER" id="PTHR32328">
    <property type="entry name" value="L-SERYL-TRNA(SEC) SELENIUM TRANSFERASE"/>
    <property type="match status" value="1"/>
</dbReference>
<evidence type="ECO:0000313" key="11">
    <source>
        <dbReference type="EMBL" id="KCZ95273.1"/>
    </source>
</evidence>
<evidence type="ECO:0000313" key="12">
    <source>
        <dbReference type="Proteomes" id="UP000025061"/>
    </source>
</evidence>
<dbReference type="HAMAP" id="MF_00423">
    <property type="entry name" value="SelA"/>
    <property type="match status" value="1"/>
</dbReference>
<keyword evidence="4 8" id="KW-0663">Pyridoxal phosphate</keyword>
<comment type="similarity">
    <text evidence="7 8">Belongs to the SelA family.</text>
</comment>
<dbReference type="PANTHER" id="PTHR32328:SF0">
    <property type="entry name" value="L-SERYL-TRNA(SEC) SELENIUM TRANSFERASE"/>
    <property type="match status" value="1"/>
</dbReference>
<comment type="catalytic activity">
    <reaction evidence="8">
        <text>L-seryl-tRNA(Sec) + selenophosphate + H(+) = L-selenocysteinyl-tRNA(Sec) + phosphate</text>
        <dbReference type="Rhea" id="RHEA:22728"/>
        <dbReference type="Rhea" id="RHEA-COMP:9742"/>
        <dbReference type="Rhea" id="RHEA-COMP:9743"/>
        <dbReference type="ChEBI" id="CHEBI:15378"/>
        <dbReference type="ChEBI" id="CHEBI:16144"/>
        <dbReference type="ChEBI" id="CHEBI:43474"/>
        <dbReference type="ChEBI" id="CHEBI:78533"/>
        <dbReference type="ChEBI" id="CHEBI:78573"/>
        <dbReference type="EC" id="2.9.1.1"/>
    </reaction>
</comment>
<dbReference type="GO" id="GO:0001514">
    <property type="term" value="P:selenocysteine incorporation"/>
    <property type="evidence" value="ECO:0007669"/>
    <property type="project" value="UniProtKB-UniRule"/>
</dbReference>
<organism evidence="11 12">
    <name type="scientific">Hyphomonas hirschiana VP5</name>
    <dbReference type="NCBI Taxonomy" id="1280951"/>
    <lineage>
        <taxon>Bacteria</taxon>
        <taxon>Pseudomonadati</taxon>
        <taxon>Pseudomonadota</taxon>
        <taxon>Alphaproteobacteria</taxon>
        <taxon>Hyphomonadales</taxon>
        <taxon>Hyphomonadaceae</taxon>
        <taxon>Hyphomonas</taxon>
    </lineage>
</organism>
<dbReference type="GO" id="GO:0004125">
    <property type="term" value="F:L-seryl-tRNA(Sec) selenium transferase activity"/>
    <property type="evidence" value="ECO:0007669"/>
    <property type="project" value="UniProtKB-UniRule"/>
</dbReference>
<evidence type="ECO:0000256" key="1">
    <source>
        <dbReference type="ARBA" id="ARBA00001933"/>
    </source>
</evidence>
<dbReference type="NCBIfam" id="TIGR00474">
    <property type="entry name" value="selA"/>
    <property type="match status" value="1"/>
</dbReference>
<dbReference type="InterPro" id="IPR004534">
    <property type="entry name" value="SelA_trans"/>
</dbReference>
<evidence type="ECO:0000256" key="7">
    <source>
        <dbReference type="ARBA" id="ARBA00044507"/>
    </source>
</evidence>
<feature type="modified residue" description="N6-(pyridoxal phosphate)lysine" evidence="8 9">
    <location>
        <position position="294"/>
    </location>
</feature>
<evidence type="ECO:0000256" key="6">
    <source>
        <dbReference type="ARBA" id="ARBA00023266"/>
    </source>
</evidence>
<gene>
    <name evidence="8" type="primary">selA</name>
    <name evidence="11" type="ORF">HHI_06369</name>
</gene>
<sequence>MGNLLRHLPQLDALLSTAAMASLLERYSREEVADALRAALQEVRKGVQAGHMDSLPDFESAGFVSGVMAGIEARRRPNLVAAINATGIIIHTNLGRARLAPEAMAAVQAAGAHASNLELDLATGRRGSRYAHVEALICELTGAEAALVVNNCAAAVLLSLMATAQGRKVIASRGELIEIGGSFRLPDVIQQSGATLKEVGATNKTRASDYAQAIDAETAVLLKSHTSNYQIVGFTHAPQREELASLARETGTILMEDLGSGVLVDLSPYGLNDEPVVSDVLKSGVDVVMFSGDKLLGGPQCGIIAGRADIIVSLKKHPLCRAVRIDKLSLAALEATLRLYRAPHDPFQKVPVLRAISQPVEEIEARARRLAGELTVAGIVDVMCIPSRAYVGGGSLPQQNLESCAVTVIVPHLSPDALAAALRAARPPVIGMIREDRFVMDVRTLIDGDLPGIVEAFRQVALR</sequence>
<evidence type="ECO:0000256" key="8">
    <source>
        <dbReference type="HAMAP-Rule" id="MF_00423"/>
    </source>
</evidence>
<comment type="cofactor">
    <cofactor evidence="1 8 9">
        <name>pyridoxal 5'-phosphate</name>
        <dbReference type="ChEBI" id="CHEBI:597326"/>
    </cofactor>
</comment>
<comment type="pathway">
    <text evidence="8">Aminoacyl-tRNA biosynthesis; selenocysteinyl-tRNA(Sec) biosynthesis; selenocysteinyl-tRNA(Sec) from L-seryl-tRNA(Sec) (bacterial route): step 1/1.</text>
</comment>
<comment type="subcellular location">
    <subcellularLocation>
        <location evidence="8">Cytoplasm</location>
    </subcellularLocation>
</comment>
<accession>A0A059FXT3</accession>
<dbReference type="Gene3D" id="3.40.640.10">
    <property type="entry name" value="Type I PLP-dependent aspartate aminotransferase-like (Major domain)"/>
    <property type="match status" value="1"/>
</dbReference>
<dbReference type="EMBL" id="ARYI01000004">
    <property type="protein sequence ID" value="KCZ95273.1"/>
    <property type="molecule type" value="Genomic_DNA"/>
</dbReference>
<dbReference type="Pfam" id="PF12390">
    <property type="entry name" value="Se-cys_synth_N"/>
    <property type="match status" value="1"/>
</dbReference>
<feature type="domain" description="L-seryl-tRNA selenium transferase N-terminal" evidence="10">
    <location>
        <begin position="5"/>
        <end position="44"/>
    </location>
</feature>
<dbReference type="AlphaFoldDB" id="A0A059FXT3"/>
<dbReference type="SMR" id="A0A059FXT3"/>
<keyword evidence="2 8" id="KW-0963">Cytoplasm</keyword>
<dbReference type="PATRIC" id="fig|1280951.3.peg.1288"/>
<keyword evidence="6 8" id="KW-0711">Selenium</keyword>
<name>A0A059FXT3_9PROT</name>
<dbReference type="Pfam" id="PF03841">
    <property type="entry name" value="SelA"/>
    <property type="match status" value="1"/>
</dbReference>
<comment type="function">
    <text evidence="8">Converts seryl-tRNA(Sec) to selenocysteinyl-tRNA(Sec) required for selenoprotein biosynthesis.</text>
</comment>
<keyword evidence="12" id="KW-1185">Reference proteome</keyword>
<reference evidence="11 12" key="1">
    <citation type="submission" date="2013-04" db="EMBL/GenBank/DDBJ databases">
        <title>Hyphomonas hirschiana VP5 Genome Sequencing.</title>
        <authorList>
            <person name="Lai Q."/>
            <person name="Shao Z."/>
        </authorList>
    </citation>
    <scope>NUCLEOTIDE SEQUENCE [LARGE SCALE GENOMIC DNA]</scope>
    <source>
        <strain evidence="11 12">VP5</strain>
    </source>
</reference>
<dbReference type="EC" id="2.9.1.1" evidence="8"/>
<dbReference type="GO" id="GO:0001717">
    <property type="term" value="P:conversion of seryl-tRNAsec to selenocys-tRNAsec"/>
    <property type="evidence" value="ECO:0007669"/>
    <property type="project" value="UniProtKB-UniRule"/>
</dbReference>
<evidence type="ECO:0000256" key="5">
    <source>
        <dbReference type="ARBA" id="ARBA00022917"/>
    </source>
</evidence>
<evidence type="ECO:0000256" key="9">
    <source>
        <dbReference type="PIRSR" id="PIRSR618319-50"/>
    </source>
</evidence>
<dbReference type="Gene3D" id="3.90.1150.180">
    <property type="match status" value="1"/>
</dbReference>
<comment type="caution">
    <text evidence="11">The sequence shown here is derived from an EMBL/GenBank/DDBJ whole genome shotgun (WGS) entry which is preliminary data.</text>
</comment>
<keyword evidence="3 8" id="KW-0808">Transferase</keyword>
<dbReference type="GO" id="GO:0005737">
    <property type="term" value="C:cytoplasm"/>
    <property type="evidence" value="ECO:0007669"/>
    <property type="project" value="UniProtKB-SubCell"/>
</dbReference>
<dbReference type="OrthoDB" id="9787096at2"/>